<dbReference type="PANTHER" id="PTHR10286">
    <property type="entry name" value="INORGANIC PYROPHOSPHATASE"/>
    <property type="match status" value="1"/>
</dbReference>
<keyword evidence="4" id="KW-0479">Metal-binding</keyword>
<dbReference type="Proteomes" id="UP000325113">
    <property type="component" value="Unassembled WGS sequence"/>
</dbReference>
<dbReference type="Pfam" id="PF00719">
    <property type="entry name" value="Pyrophosphatase"/>
    <property type="match status" value="1"/>
</dbReference>
<proteinExistence type="inferred from homology"/>
<evidence type="ECO:0000256" key="7">
    <source>
        <dbReference type="ARBA" id="ARBA00022842"/>
    </source>
</evidence>
<organism evidence="10 11">
    <name type="scientific">Cafeteria roenbergensis</name>
    <name type="common">Marine flagellate</name>
    <dbReference type="NCBI Taxonomy" id="33653"/>
    <lineage>
        <taxon>Eukaryota</taxon>
        <taxon>Sar</taxon>
        <taxon>Stramenopiles</taxon>
        <taxon>Bigyra</taxon>
        <taxon>Opalozoa</taxon>
        <taxon>Bicosoecida</taxon>
        <taxon>Cafeteriaceae</taxon>
        <taxon>Cafeteria</taxon>
    </lineage>
</organism>
<dbReference type="SUPFAM" id="SSF50324">
    <property type="entry name" value="Inorganic pyrophosphatase"/>
    <property type="match status" value="2"/>
</dbReference>
<dbReference type="EC" id="3.6.1.1" evidence="3"/>
<gene>
    <name evidence="10" type="ORF">FNF31_04431</name>
</gene>
<dbReference type="GO" id="GO:0000287">
    <property type="term" value="F:magnesium ion binding"/>
    <property type="evidence" value="ECO:0007669"/>
    <property type="project" value="InterPro"/>
</dbReference>
<comment type="cofactor">
    <cofactor evidence="1">
        <name>Mg(2+)</name>
        <dbReference type="ChEBI" id="CHEBI:18420"/>
    </cofactor>
</comment>
<dbReference type="InterPro" id="IPR002048">
    <property type="entry name" value="EF_hand_dom"/>
</dbReference>
<dbReference type="InterPro" id="IPR018247">
    <property type="entry name" value="EF_Hand_1_Ca_BS"/>
</dbReference>
<name>A0A5A8D4H1_CAFRO</name>
<dbReference type="PROSITE" id="PS00387">
    <property type="entry name" value="PPASE"/>
    <property type="match status" value="1"/>
</dbReference>
<accession>A0A5A8D4H1</accession>
<dbReference type="SUPFAM" id="SSF47473">
    <property type="entry name" value="EF-hand"/>
    <property type="match status" value="1"/>
</dbReference>
<keyword evidence="5" id="KW-0378">Hydrolase</keyword>
<evidence type="ECO:0000256" key="4">
    <source>
        <dbReference type="ARBA" id="ARBA00022723"/>
    </source>
</evidence>
<feature type="domain" description="EF-hand" evidence="9">
    <location>
        <begin position="141"/>
        <end position="176"/>
    </location>
</feature>
<comment type="caution">
    <text evidence="10">The sequence shown here is derived from an EMBL/GenBank/DDBJ whole genome shotgun (WGS) entry which is preliminary data.</text>
</comment>
<evidence type="ECO:0000313" key="10">
    <source>
        <dbReference type="EMBL" id="KAA0160266.1"/>
    </source>
</evidence>
<dbReference type="InterPro" id="IPR008162">
    <property type="entry name" value="Pyrophosphatase"/>
</dbReference>
<dbReference type="Gene3D" id="1.10.238.10">
    <property type="entry name" value="EF-hand"/>
    <property type="match status" value="1"/>
</dbReference>
<keyword evidence="7" id="KW-0460">Magnesium</keyword>
<dbReference type="GO" id="GO:0006796">
    <property type="term" value="P:phosphate-containing compound metabolic process"/>
    <property type="evidence" value="ECO:0007669"/>
    <property type="project" value="InterPro"/>
</dbReference>
<sequence>MAAAAFAAAASAGASAAPSATSDEDVRHLRETILKLEAQVKALTDVAYGESFKLDDGSHGRHAAHAPHGSAAHGDDGSVAPRESSDSPTSERLAPMWSSVPAELTSVSDGASSTGGMLASPTLRPMKTAFADGTTVSVRPDETAVMKAVFDMLDENKDGTVAKTELQELHRRLGEHVEEDELDAALKATGADGDTVDFPTFMRLWQGSFAVFYEDTVESEALEKKRQRYQARFQMLKARVANPEVGRITTRPSGTPGTLGYRVHFFYRNSDGTEKQISPWHDIPLRNPDTSYNFICEIPKWTRAKFEIATDEPFNPIKQDTRNGVLRDYKWVSRAAEKLPARVLASVAPLFACLALFHGRCSPASVPLCDSQGDMAFNYGAFPQTWEDPHHVTPETGAGGDNDPIDAIEIGQRQWGTGAVVRVKVLGVVALIDSGETDWKVVTISVEDPMASRLDDIEDVYTHMPGAIESFIEWLRLYKSHKGVVNEFGFDDKPQPRAYTEATIAETHAFWKKLVAEKGGAACV</sequence>
<dbReference type="EMBL" id="VLTM01000046">
    <property type="protein sequence ID" value="KAA0160266.1"/>
    <property type="molecule type" value="Genomic_DNA"/>
</dbReference>
<dbReference type="GO" id="GO:0004427">
    <property type="term" value="F:inorganic diphosphate phosphatase activity"/>
    <property type="evidence" value="ECO:0007669"/>
    <property type="project" value="UniProtKB-EC"/>
</dbReference>
<dbReference type="Gene3D" id="3.90.80.10">
    <property type="entry name" value="Inorganic pyrophosphatase"/>
    <property type="match status" value="2"/>
</dbReference>
<evidence type="ECO:0000256" key="3">
    <source>
        <dbReference type="ARBA" id="ARBA00012146"/>
    </source>
</evidence>
<dbReference type="PROSITE" id="PS00018">
    <property type="entry name" value="EF_HAND_1"/>
    <property type="match status" value="1"/>
</dbReference>
<feature type="region of interest" description="Disordered" evidence="8">
    <location>
        <begin position="1"/>
        <end position="25"/>
    </location>
</feature>
<evidence type="ECO:0000256" key="1">
    <source>
        <dbReference type="ARBA" id="ARBA00001946"/>
    </source>
</evidence>
<dbReference type="AlphaFoldDB" id="A0A5A8D4H1"/>
<evidence type="ECO:0000256" key="8">
    <source>
        <dbReference type="SAM" id="MobiDB-lite"/>
    </source>
</evidence>
<protein>
    <recommendedName>
        <fullName evidence="3">inorganic diphosphatase</fullName>
        <ecNumber evidence="3">3.6.1.1</ecNumber>
    </recommendedName>
</protein>
<evidence type="ECO:0000256" key="2">
    <source>
        <dbReference type="ARBA" id="ARBA00006220"/>
    </source>
</evidence>
<keyword evidence="6" id="KW-0106">Calcium</keyword>
<reference evidence="10 11" key="1">
    <citation type="submission" date="2019-07" db="EMBL/GenBank/DDBJ databases">
        <title>Genomes of Cafeteria roenbergensis.</title>
        <authorList>
            <person name="Fischer M.G."/>
            <person name="Hackl T."/>
            <person name="Roman M."/>
        </authorList>
    </citation>
    <scope>NUCLEOTIDE SEQUENCE [LARGE SCALE GENOMIC DNA]</scope>
    <source>
        <strain evidence="10 11">Cflag</strain>
    </source>
</reference>
<evidence type="ECO:0000256" key="5">
    <source>
        <dbReference type="ARBA" id="ARBA00022801"/>
    </source>
</evidence>
<dbReference type="CDD" id="cd00051">
    <property type="entry name" value="EFh"/>
    <property type="match status" value="1"/>
</dbReference>
<dbReference type="InterPro" id="IPR011992">
    <property type="entry name" value="EF-hand-dom_pair"/>
</dbReference>
<evidence type="ECO:0000259" key="9">
    <source>
        <dbReference type="PROSITE" id="PS50222"/>
    </source>
</evidence>
<dbReference type="PROSITE" id="PS50222">
    <property type="entry name" value="EF_HAND_2"/>
    <property type="match status" value="1"/>
</dbReference>
<comment type="similarity">
    <text evidence="2">Belongs to the PPase family.</text>
</comment>
<evidence type="ECO:0000313" key="11">
    <source>
        <dbReference type="Proteomes" id="UP000325113"/>
    </source>
</evidence>
<dbReference type="GO" id="GO:0005737">
    <property type="term" value="C:cytoplasm"/>
    <property type="evidence" value="ECO:0007669"/>
    <property type="project" value="InterPro"/>
</dbReference>
<feature type="region of interest" description="Disordered" evidence="8">
    <location>
        <begin position="55"/>
        <end position="94"/>
    </location>
</feature>
<feature type="compositionally biased region" description="Low complexity" evidence="8">
    <location>
        <begin position="1"/>
        <end position="21"/>
    </location>
</feature>
<dbReference type="GO" id="GO:0005509">
    <property type="term" value="F:calcium ion binding"/>
    <property type="evidence" value="ECO:0007669"/>
    <property type="project" value="InterPro"/>
</dbReference>
<evidence type="ECO:0000256" key="6">
    <source>
        <dbReference type="ARBA" id="ARBA00022837"/>
    </source>
</evidence>
<dbReference type="InterPro" id="IPR036649">
    <property type="entry name" value="Pyrophosphatase_sf"/>
</dbReference>